<dbReference type="AlphaFoldDB" id="A0ABD0M891"/>
<evidence type="ECO:0000313" key="1">
    <source>
        <dbReference type="EMBL" id="KAK7507582.1"/>
    </source>
</evidence>
<dbReference type="Proteomes" id="UP001519460">
    <property type="component" value="Unassembled WGS sequence"/>
</dbReference>
<dbReference type="EMBL" id="JACVVK020000004">
    <property type="protein sequence ID" value="KAK7507582.1"/>
    <property type="molecule type" value="Genomic_DNA"/>
</dbReference>
<protein>
    <submittedName>
        <fullName evidence="1">Uncharacterized protein</fullName>
    </submittedName>
</protein>
<dbReference type="SUPFAM" id="SSF48208">
    <property type="entry name" value="Six-hairpin glycosidases"/>
    <property type="match status" value="1"/>
</dbReference>
<reference evidence="1 2" key="1">
    <citation type="journal article" date="2023" name="Sci. Data">
        <title>Genome assembly of the Korean intertidal mud-creeper Batillaria attramentaria.</title>
        <authorList>
            <person name="Patra A.K."/>
            <person name="Ho P.T."/>
            <person name="Jun S."/>
            <person name="Lee S.J."/>
            <person name="Kim Y."/>
            <person name="Won Y.J."/>
        </authorList>
    </citation>
    <scope>NUCLEOTIDE SEQUENCE [LARGE SCALE GENOMIC DNA]</scope>
    <source>
        <strain evidence="1">Wonlab-2016</strain>
    </source>
</reference>
<gene>
    <name evidence="1" type="ORF">BaRGS_00001517</name>
</gene>
<keyword evidence="2" id="KW-1185">Reference proteome</keyword>
<dbReference type="InterPro" id="IPR008928">
    <property type="entry name" value="6-hairpin_glycosidase_sf"/>
</dbReference>
<name>A0ABD0M891_9CAEN</name>
<comment type="caution">
    <text evidence="1">The sequence shown here is derived from an EMBL/GenBank/DDBJ whole genome shotgun (WGS) entry which is preliminary data.</text>
</comment>
<accession>A0ABD0M891</accession>
<evidence type="ECO:0000313" key="2">
    <source>
        <dbReference type="Proteomes" id="UP001519460"/>
    </source>
</evidence>
<proteinExistence type="predicted"/>
<organism evidence="1 2">
    <name type="scientific">Batillaria attramentaria</name>
    <dbReference type="NCBI Taxonomy" id="370345"/>
    <lineage>
        <taxon>Eukaryota</taxon>
        <taxon>Metazoa</taxon>
        <taxon>Spiralia</taxon>
        <taxon>Lophotrochozoa</taxon>
        <taxon>Mollusca</taxon>
        <taxon>Gastropoda</taxon>
        <taxon>Caenogastropoda</taxon>
        <taxon>Sorbeoconcha</taxon>
        <taxon>Cerithioidea</taxon>
        <taxon>Batillariidae</taxon>
        <taxon>Batillaria</taxon>
    </lineage>
</organism>
<sequence length="397" mass="44082">MRPRLRVQAVYRITRSHQSEKLILLDSSMCRSPATRMTLTPSVLAGPTDALTDGIMEPQKLVSASESTAAFFESQLTNNGELKNEEVAGDLAAQYKLPTLLLLTGRGRLAHKVLDNLKQRFLQPDGDFLSFPDKSGDARKSDNEDFQRFWLYMNGWVAMAAHRLGRFDISVPARGYLEKFYNSNLGGYSVGPKDVATDGVTYNVDVFMSAHLGLLSLYFGDLDRAIAVGNLIGQFVAKQPDLKKHFLVRMHGDSGVPVQEFPASAANFLKIDQQEPSQLYFLLGYPVFYLYYLSQATGDSKFLQTAESILDFLLTCDKSMYSFFLSHKAAFGAGLVAQATGKMKYRDMAAQIVSHLLSLQGGDGEFLKDLPTQARLDQSAEIAIWLRELANNLTSLI</sequence>